<organism evidence="1 2">
    <name type="scientific">Citrobacter europaeus</name>
    <dbReference type="NCBI Taxonomy" id="1914243"/>
    <lineage>
        <taxon>Bacteria</taxon>
        <taxon>Pseudomonadati</taxon>
        <taxon>Pseudomonadota</taxon>
        <taxon>Gammaproteobacteria</taxon>
        <taxon>Enterobacterales</taxon>
        <taxon>Enterobacteriaceae</taxon>
        <taxon>Citrobacter</taxon>
    </lineage>
</organism>
<keyword evidence="2" id="KW-1185">Reference proteome</keyword>
<gene>
    <name evidence="1" type="ORF">BN4901_2216</name>
</gene>
<comment type="caution">
    <text evidence="1">The sequence shown here is derived from an EMBL/GenBank/DDBJ whole genome shotgun (WGS) entry which is preliminary data.</text>
</comment>
<reference evidence="1 2" key="1">
    <citation type="submission" date="2016-04" db="EMBL/GenBank/DDBJ databases">
        <authorList>
            <person name="Mornico D."/>
        </authorList>
    </citation>
    <scope>NUCLEOTIDE SEQUENCE [LARGE SCALE GENOMIC DNA]</scope>
    <source>
        <strain evidence="1 2">A121</strain>
    </source>
</reference>
<accession>A0ABY0JNS7</accession>
<dbReference type="EMBL" id="FLUX01000029">
    <property type="protein sequence ID" value="SBW25090.1"/>
    <property type="molecule type" value="Genomic_DNA"/>
</dbReference>
<dbReference type="Proteomes" id="UP000195338">
    <property type="component" value="Unassembled WGS sequence"/>
</dbReference>
<sequence length="45" mass="5144">MREIMLQISPGLGHEFVKLCVVSTEHQPILDIDYLLIIFNIGHLP</sequence>
<protein>
    <submittedName>
        <fullName evidence="1">Uncharacterized protein</fullName>
    </submittedName>
</protein>
<evidence type="ECO:0000313" key="1">
    <source>
        <dbReference type="EMBL" id="SBW25090.1"/>
    </source>
</evidence>
<proteinExistence type="predicted"/>
<name>A0ABY0JNS7_9ENTR</name>
<evidence type="ECO:0000313" key="2">
    <source>
        <dbReference type="Proteomes" id="UP000195338"/>
    </source>
</evidence>